<dbReference type="Proteomes" id="UP000186905">
    <property type="component" value="Unassembled WGS sequence"/>
</dbReference>
<proteinExistence type="predicted"/>
<gene>
    <name evidence="1" type="ORF">BIT28_09565</name>
</gene>
<comment type="caution">
    <text evidence="1">The sequence shown here is derived from an EMBL/GenBank/DDBJ whole genome shotgun (WGS) entry which is preliminary data.</text>
</comment>
<dbReference type="EMBL" id="MJIL01000039">
    <property type="protein sequence ID" value="OLQ81610.1"/>
    <property type="molecule type" value="Genomic_DNA"/>
</dbReference>
<accession>A0A1Q9H1F0</accession>
<dbReference type="RefSeq" id="WP_075761808.1">
    <property type="nucleotide sequence ID" value="NZ_MJIL01000039.1"/>
</dbReference>
<protein>
    <submittedName>
        <fullName evidence="1">Uncharacterized protein</fullName>
    </submittedName>
</protein>
<dbReference type="AlphaFoldDB" id="A0A1Q9H1F0"/>
<dbReference type="OrthoDB" id="5808327at2"/>
<evidence type="ECO:0000313" key="2">
    <source>
        <dbReference type="Proteomes" id="UP000186905"/>
    </source>
</evidence>
<organism evidence="1 2">
    <name type="scientific">Photobacterium proteolyticum</name>
    <dbReference type="NCBI Taxonomy" id="1903952"/>
    <lineage>
        <taxon>Bacteria</taxon>
        <taxon>Pseudomonadati</taxon>
        <taxon>Pseudomonadota</taxon>
        <taxon>Gammaproteobacteria</taxon>
        <taxon>Vibrionales</taxon>
        <taxon>Vibrionaceae</taxon>
        <taxon>Photobacterium</taxon>
    </lineage>
</organism>
<keyword evidence="2" id="KW-1185">Reference proteome</keyword>
<sequence length="477" mass="52421">MSPAQVGNTSSHVPLQDFMQYAKNSDTRLLAKDGTVVKADSKIDSITSLVSSSKAEALKQENITTGREFKAALQREHSKDGLDAFSPLEYNLRKGDPITRRNVQEVKQVLQQLKIDPDAYKCLAECFNTAGRDPRMIALLEDYKPGCFDGKVKQFAKEHVGKPATDVWNDTKKGDISGPVKKAAKYVPVIGNFVGIVDKCVTASKECDKELFAGRIGKLAEKPETRNTFAHNLTDVLYEGHEKQARKAMFSTAVDFIFMPLGAFNLGPVGKVGIKPIVNGAVDSAVTNTVGNFAAKQAYSLGLTGIKAAANHVIPEAAANEDSAKRMEIGILPRLEATHNGKEKSFELTDTSTVRALLRYLGPAENTHMSKDDFGFEPSDEDKELELNRMVLKTMLGSEPSEELEFGSKTGRKSDKALLSLMNDQDGVLGRVIDGVNTGKDPHFVRDELNQQFQDVKKDGVPSYLRMLYLSEGWMRP</sequence>
<evidence type="ECO:0000313" key="1">
    <source>
        <dbReference type="EMBL" id="OLQ81610.1"/>
    </source>
</evidence>
<dbReference type="STRING" id="1903952.BIT28_09565"/>
<name>A0A1Q9H1F0_9GAMM</name>
<reference evidence="1 2" key="1">
    <citation type="submission" date="2016-09" db="EMBL/GenBank/DDBJ databases">
        <title>Photobacterium proteolyticum sp. nov. a protease producing bacterium isolated from ocean sediments of Laizhou Bay.</title>
        <authorList>
            <person name="Li Y."/>
        </authorList>
    </citation>
    <scope>NUCLEOTIDE SEQUENCE [LARGE SCALE GENOMIC DNA]</scope>
    <source>
        <strain evidence="1 2">13-12</strain>
    </source>
</reference>